<sequence>MSEQDTTRRSFLRATGGAASAVALGSGFVGASAAQETTTEGGEQGTQTGQGQGQRSGGTLNLINSTMSTLDPIKATDTASGEVIQQVFDALMNYPNGNIEVQPLLAKSYEVSDDFTTYTFTIREGATFHDGSQVTAQDFVYSFERLAQSDNSRRSYFILQSIGVKHSTDADGNYQPDTLGVTAQNDRTLRIQLEEPFHATLEMLAYTSFAAVPEGIVGDINGYDGELSYQEFSTSAPVGCGPFEFETWESNTEAAVTRFDNYYGKKAEVDRVHWRIMSDANARFTYAMNKNADAFSIPTQFYNPNDVTVTTTDNRGRKVGTYGPVRNGETLNFLAVPTINTFYIGFNTNQVETAARKAAAYVMNKEQLVEQVFKGRGRPAYHFTPPAIYPGGNDAYQKHAQEEYPYSYRQTDIAQARQVMEEAGYGPNNRYSFTFTVYQRSNTWPQVGQLLRDKLSSAHIDMTIETAPFSTLLQRGREGNLQAYSLGWVMDWPAPDNFLQLLNPPLTDTSQSAPISYVNWSGTEASQRARQAWTTIQNNPAPTDKAERLRNQAYIEMEEANWQDNVFLNVYHETDQRFWYDYAQIPKFGAAGTSRQMFNGVTLNEPNGGGGGGSN</sequence>
<dbReference type="PROSITE" id="PS51318">
    <property type="entry name" value="TAT"/>
    <property type="match status" value="1"/>
</dbReference>
<dbReference type="InterPro" id="IPR006311">
    <property type="entry name" value="TAT_signal"/>
</dbReference>
<feature type="domain" description="Solute-binding protein family 5" evidence="5">
    <location>
        <begin position="100"/>
        <end position="503"/>
    </location>
</feature>
<dbReference type="Pfam" id="PF00496">
    <property type="entry name" value="SBP_bac_5"/>
    <property type="match status" value="1"/>
</dbReference>
<dbReference type="PIRSF" id="PIRSF002741">
    <property type="entry name" value="MppA"/>
    <property type="match status" value="1"/>
</dbReference>
<dbReference type="RefSeq" id="WP_248648886.1">
    <property type="nucleotide sequence ID" value="NZ_CP096659.1"/>
</dbReference>
<dbReference type="PANTHER" id="PTHR30290">
    <property type="entry name" value="PERIPLASMIC BINDING COMPONENT OF ABC TRANSPORTER"/>
    <property type="match status" value="1"/>
</dbReference>
<evidence type="ECO:0000256" key="2">
    <source>
        <dbReference type="ARBA" id="ARBA00022448"/>
    </source>
</evidence>
<evidence type="ECO:0000256" key="4">
    <source>
        <dbReference type="SAM" id="MobiDB-lite"/>
    </source>
</evidence>
<dbReference type="InterPro" id="IPR039424">
    <property type="entry name" value="SBP_5"/>
</dbReference>
<evidence type="ECO:0000256" key="3">
    <source>
        <dbReference type="ARBA" id="ARBA00022729"/>
    </source>
</evidence>
<evidence type="ECO:0000256" key="1">
    <source>
        <dbReference type="ARBA" id="ARBA00005695"/>
    </source>
</evidence>
<gene>
    <name evidence="6" type="ORF">M0R89_09720</name>
</gene>
<accession>A0A8U0HPM5</accession>
<keyword evidence="2" id="KW-0813">Transport</keyword>
<reference evidence="6 7" key="1">
    <citation type="submission" date="2022-04" db="EMBL/GenBank/DDBJ databases">
        <title>Diverse halophilic archaea isolated from saline environments.</title>
        <authorList>
            <person name="Cui H.-L."/>
        </authorList>
    </citation>
    <scope>NUCLEOTIDE SEQUENCE [LARGE SCALE GENOMIC DNA]</scope>
    <source>
        <strain evidence="6 7">XZYJT49</strain>
    </source>
</reference>
<evidence type="ECO:0000313" key="6">
    <source>
        <dbReference type="EMBL" id="UPV72827.1"/>
    </source>
</evidence>
<evidence type="ECO:0000259" key="5">
    <source>
        <dbReference type="Pfam" id="PF00496"/>
    </source>
</evidence>
<dbReference type="GO" id="GO:0015833">
    <property type="term" value="P:peptide transport"/>
    <property type="evidence" value="ECO:0007669"/>
    <property type="project" value="TreeGrafter"/>
</dbReference>
<organism evidence="6 7">
    <name type="scientific">Halorussus limi</name>
    <dbReference type="NCBI Taxonomy" id="2938695"/>
    <lineage>
        <taxon>Archaea</taxon>
        <taxon>Methanobacteriati</taxon>
        <taxon>Methanobacteriota</taxon>
        <taxon>Stenosarchaea group</taxon>
        <taxon>Halobacteria</taxon>
        <taxon>Halobacteriales</taxon>
        <taxon>Haladaptataceae</taxon>
        <taxon>Halorussus</taxon>
    </lineage>
</organism>
<dbReference type="CDD" id="cd00995">
    <property type="entry name" value="PBP2_NikA_DppA_OppA_like"/>
    <property type="match status" value="1"/>
</dbReference>
<keyword evidence="3" id="KW-0732">Signal</keyword>
<dbReference type="KEGG" id="halx:M0R89_09720"/>
<dbReference type="Proteomes" id="UP000830729">
    <property type="component" value="Chromosome"/>
</dbReference>
<protein>
    <submittedName>
        <fullName evidence="6">ABC transporter substrate-binding protein</fullName>
    </submittedName>
</protein>
<evidence type="ECO:0000313" key="7">
    <source>
        <dbReference type="Proteomes" id="UP000830729"/>
    </source>
</evidence>
<dbReference type="InterPro" id="IPR000914">
    <property type="entry name" value="SBP_5_dom"/>
</dbReference>
<dbReference type="EMBL" id="CP096659">
    <property type="protein sequence ID" value="UPV72827.1"/>
    <property type="molecule type" value="Genomic_DNA"/>
</dbReference>
<dbReference type="GeneID" id="72185477"/>
<dbReference type="GO" id="GO:1904680">
    <property type="term" value="F:peptide transmembrane transporter activity"/>
    <property type="evidence" value="ECO:0007669"/>
    <property type="project" value="TreeGrafter"/>
</dbReference>
<feature type="region of interest" description="Disordered" evidence="4">
    <location>
        <begin position="33"/>
        <end position="56"/>
    </location>
</feature>
<proteinExistence type="inferred from homology"/>
<dbReference type="Gene3D" id="3.10.105.10">
    <property type="entry name" value="Dipeptide-binding Protein, Domain 3"/>
    <property type="match status" value="1"/>
</dbReference>
<dbReference type="GO" id="GO:0042597">
    <property type="term" value="C:periplasmic space"/>
    <property type="evidence" value="ECO:0007669"/>
    <property type="project" value="UniProtKB-ARBA"/>
</dbReference>
<dbReference type="Gene3D" id="3.40.190.10">
    <property type="entry name" value="Periplasmic binding protein-like II"/>
    <property type="match status" value="1"/>
</dbReference>
<dbReference type="AlphaFoldDB" id="A0A8U0HPM5"/>
<dbReference type="InterPro" id="IPR030678">
    <property type="entry name" value="Peptide/Ni-bd"/>
</dbReference>
<dbReference type="SUPFAM" id="SSF53850">
    <property type="entry name" value="Periplasmic binding protein-like II"/>
    <property type="match status" value="1"/>
</dbReference>
<keyword evidence="7" id="KW-1185">Reference proteome</keyword>
<dbReference type="PANTHER" id="PTHR30290:SF9">
    <property type="entry name" value="OLIGOPEPTIDE-BINDING PROTEIN APPA"/>
    <property type="match status" value="1"/>
</dbReference>
<comment type="similarity">
    <text evidence="1">Belongs to the bacterial solute-binding protein 5 family.</text>
</comment>
<feature type="compositionally biased region" description="Gly residues" evidence="4">
    <location>
        <begin position="42"/>
        <end position="56"/>
    </location>
</feature>
<name>A0A8U0HPM5_9EURY</name>
<dbReference type="GO" id="GO:0043190">
    <property type="term" value="C:ATP-binding cassette (ABC) transporter complex"/>
    <property type="evidence" value="ECO:0007669"/>
    <property type="project" value="InterPro"/>
</dbReference>